<protein>
    <submittedName>
        <fullName evidence="2">Uncharacterized protein</fullName>
    </submittedName>
</protein>
<reference evidence="2" key="1">
    <citation type="submission" date="2013-12" db="EMBL/GenBank/DDBJ databases">
        <title>The Genome Sequence of Aphanomyces invadans NJM9701.</title>
        <authorList>
            <consortium name="The Broad Institute Genomics Platform"/>
            <person name="Russ C."/>
            <person name="Tyler B."/>
            <person name="van West P."/>
            <person name="Dieguez-Uribeondo J."/>
            <person name="Young S.K."/>
            <person name="Zeng Q."/>
            <person name="Gargeya S."/>
            <person name="Fitzgerald M."/>
            <person name="Abouelleil A."/>
            <person name="Alvarado L."/>
            <person name="Chapman S.B."/>
            <person name="Gainer-Dewar J."/>
            <person name="Goldberg J."/>
            <person name="Griggs A."/>
            <person name="Gujja S."/>
            <person name="Hansen M."/>
            <person name="Howarth C."/>
            <person name="Imamovic A."/>
            <person name="Ireland A."/>
            <person name="Larimer J."/>
            <person name="McCowan C."/>
            <person name="Murphy C."/>
            <person name="Pearson M."/>
            <person name="Poon T.W."/>
            <person name="Priest M."/>
            <person name="Roberts A."/>
            <person name="Saif S."/>
            <person name="Shea T."/>
            <person name="Sykes S."/>
            <person name="Wortman J."/>
            <person name="Nusbaum C."/>
            <person name="Birren B."/>
        </authorList>
    </citation>
    <scope>NUCLEOTIDE SEQUENCE [LARGE SCALE GENOMIC DNA]</scope>
    <source>
        <strain evidence="2">NJM9701</strain>
    </source>
</reference>
<dbReference type="EMBL" id="KI914034">
    <property type="protein sequence ID" value="ETV90479.1"/>
    <property type="molecule type" value="Genomic_DNA"/>
</dbReference>
<sequence length="226" mass="24323">MTIDDVNVARIPRRQRVFRRATVRKLEEESPPLAVGAIVAIAVGAVILGILACICIRRVRLENRRKKTQMRLDRALLEGAQCQDAAPPHVATLPDHQVAPPLYPTLSSSSAPKCPKNSDTSIHQTPIEHVVGSSDSDDFVIMGTKGKPPLIPNFAKANKTGMHLTSSTAYMHSASTKPTPAPGIPGSHTESMFVASFISDDIAMLQSTRGGSFDAEVVEHMKGRAV</sequence>
<gene>
    <name evidence="2" type="ORF">H310_14724</name>
</gene>
<keyword evidence="1" id="KW-0812">Transmembrane</keyword>
<proteinExistence type="predicted"/>
<accession>A0A024T925</accession>
<keyword evidence="1" id="KW-1133">Transmembrane helix</keyword>
<name>A0A024T925_9STRA</name>
<dbReference type="VEuPathDB" id="FungiDB:H310_14724"/>
<dbReference type="RefSeq" id="XP_008880867.1">
    <property type="nucleotide sequence ID" value="XM_008882645.1"/>
</dbReference>
<dbReference type="AlphaFoldDB" id="A0A024T925"/>
<feature type="transmembrane region" description="Helical" evidence="1">
    <location>
        <begin position="33"/>
        <end position="56"/>
    </location>
</feature>
<dbReference type="OrthoDB" id="79359at2759"/>
<evidence type="ECO:0000256" key="1">
    <source>
        <dbReference type="SAM" id="Phobius"/>
    </source>
</evidence>
<keyword evidence="1" id="KW-0472">Membrane</keyword>
<organism evidence="2">
    <name type="scientific">Aphanomyces invadans</name>
    <dbReference type="NCBI Taxonomy" id="157072"/>
    <lineage>
        <taxon>Eukaryota</taxon>
        <taxon>Sar</taxon>
        <taxon>Stramenopiles</taxon>
        <taxon>Oomycota</taxon>
        <taxon>Saprolegniomycetes</taxon>
        <taxon>Saprolegniales</taxon>
        <taxon>Verrucalvaceae</taxon>
        <taxon>Aphanomyces</taxon>
    </lineage>
</organism>
<dbReference type="GeneID" id="20091774"/>
<evidence type="ECO:0000313" key="2">
    <source>
        <dbReference type="EMBL" id="ETV90479.1"/>
    </source>
</evidence>